<evidence type="ECO:0000313" key="2">
    <source>
        <dbReference type="EMBL" id="CAI8598179.1"/>
    </source>
</evidence>
<dbReference type="AlphaFoldDB" id="A0AAV0ZMM3"/>
<organism evidence="2 3">
    <name type="scientific">Vicia faba</name>
    <name type="common">Broad bean</name>
    <name type="synonym">Faba vulgaris</name>
    <dbReference type="NCBI Taxonomy" id="3906"/>
    <lineage>
        <taxon>Eukaryota</taxon>
        <taxon>Viridiplantae</taxon>
        <taxon>Streptophyta</taxon>
        <taxon>Embryophyta</taxon>
        <taxon>Tracheophyta</taxon>
        <taxon>Spermatophyta</taxon>
        <taxon>Magnoliopsida</taxon>
        <taxon>eudicotyledons</taxon>
        <taxon>Gunneridae</taxon>
        <taxon>Pentapetalae</taxon>
        <taxon>rosids</taxon>
        <taxon>fabids</taxon>
        <taxon>Fabales</taxon>
        <taxon>Fabaceae</taxon>
        <taxon>Papilionoideae</taxon>
        <taxon>50 kb inversion clade</taxon>
        <taxon>NPAAA clade</taxon>
        <taxon>Hologalegina</taxon>
        <taxon>IRL clade</taxon>
        <taxon>Fabeae</taxon>
        <taxon>Vicia</taxon>
    </lineage>
</organism>
<feature type="region of interest" description="Disordered" evidence="1">
    <location>
        <begin position="193"/>
        <end position="218"/>
    </location>
</feature>
<gene>
    <name evidence="2" type="ORF">VFH_II115520</name>
</gene>
<feature type="compositionally biased region" description="Polar residues" evidence="1">
    <location>
        <begin position="21"/>
        <end position="40"/>
    </location>
</feature>
<feature type="compositionally biased region" description="Polar residues" evidence="1">
    <location>
        <begin position="1"/>
        <end position="14"/>
    </location>
</feature>
<accession>A0AAV0ZMM3</accession>
<dbReference type="EMBL" id="OX451737">
    <property type="protein sequence ID" value="CAI8598179.1"/>
    <property type="molecule type" value="Genomic_DNA"/>
</dbReference>
<evidence type="ECO:0000313" key="3">
    <source>
        <dbReference type="Proteomes" id="UP001157006"/>
    </source>
</evidence>
<evidence type="ECO:0000256" key="1">
    <source>
        <dbReference type="SAM" id="MobiDB-lite"/>
    </source>
</evidence>
<protein>
    <submittedName>
        <fullName evidence="2">Uncharacterized protein</fullName>
    </submittedName>
</protein>
<dbReference type="Proteomes" id="UP001157006">
    <property type="component" value="Chromosome 2"/>
</dbReference>
<name>A0AAV0ZMM3_VICFA</name>
<proteinExistence type="predicted"/>
<reference evidence="2 3" key="1">
    <citation type="submission" date="2023-01" db="EMBL/GenBank/DDBJ databases">
        <authorList>
            <person name="Kreplak J."/>
        </authorList>
    </citation>
    <scope>NUCLEOTIDE SEQUENCE [LARGE SCALE GENOMIC DNA]</scope>
</reference>
<feature type="compositionally biased region" description="Basic and acidic residues" evidence="1">
    <location>
        <begin position="69"/>
        <end position="109"/>
    </location>
</feature>
<keyword evidence="3" id="KW-1185">Reference proteome</keyword>
<feature type="region of interest" description="Disordered" evidence="1">
    <location>
        <begin position="1"/>
        <end position="160"/>
    </location>
</feature>
<sequence length="228" mass="25960">MQNRKINGYPQQQYYDDDSTWMETKAQQLQSHGYPQTQQYPGIKPGYGNDSDYSMPNHHGYESNNNMCHRQDSKPHGLDSNHDVYHRQDSKPHGLDSNHDVYHRQDKVPHGQGNGYGYDNNHGHGNGNGQIFPFAATANHSPHHGNGVRPFNHGGRGQNNYVSENEYEVYKEERVGPGVTRRDEVRYDERRGTYGGDVHQASPYGYNNNRNNPLGHGTNKANWTLKGV</sequence>